<dbReference type="GO" id="GO:0006429">
    <property type="term" value="P:leucyl-tRNA aminoacylation"/>
    <property type="evidence" value="ECO:0007669"/>
    <property type="project" value="InterPro"/>
</dbReference>
<evidence type="ECO:0000313" key="13">
    <source>
        <dbReference type="Proteomes" id="UP001151582"/>
    </source>
</evidence>
<comment type="catalytic activity">
    <reaction evidence="9">
        <text>tRNA(Leu) + L-leucine + ATP = L-leucyl-tRNA(Leu) + AMP + diphosphate</text>
        <dbReference type="Rhea" id="RHEA:11688"/>
        <dbReference type="Rhea" id="RHEA-COMP:9613"/>
        <dbReference type="Rhea" id="RHEA-COMP:9622"/>
        <dbReference type="ChEBI" id="CHEBI:30616"/>
        <dbReference type="ChEBI" id="CHEBI:33019"/>
        <dbReference type="ChEBI" id="CHEBI:57427"/>
        <dbReference type="ChEBI" id="CHEBI:78442"/>
        <dbReference type="ChEBI" id="CHEBI:78494"/>
        <dbReference type="ChEBI" id="CHEBI:456215"/>
        <dbReference type="EC" id="6.1.1.4"/>
    </reaction>
</comment>
<comment type="caution">
    <text evidence="12">The sequence shown here is derived from an EMBL/GenBank/DDBJ whole genome shotgun (WGS) entry which is preliminary data.</text>
</comment>
<dbReference type="InterPro" id="IPR002302">
    <property type="entry name" value="Leu-tRNA-ligase"/>
</dbReference>
<evidence type="ECO:0000256" key="9">
    <source>
        <dbReference type="ARBA" id="ARBA00047469"/>
    </source>
</evidence>
<keyword evidence="13" id="KW-1185">Reference proteome</keyword>
<evidence type="ECO:0000256" key="5">
    <source>
        <dbReference type="ARBA" id="ARBA00022741"/>
    </source>
</evidence>
<evidence type="ECO:0000313" key="12">
    <source>
        <dbReference type="EMBL" id="KAJ1972529.1"/>
    </source>
</evidence>
<dbReference type="InterPro" id="IPR002300">
    <property type="entry name" value="aa-tRNA-synth_Ia"/>
</dbReference>
<dbReference type="Gene3D" id="3.40.50.620">
    <property type="entry name" value="HUPs"/>
    <property type="match status" value="1"/>
</dbReference>
<evidence type="ECO:0000256" key="4">
    <source>
        <dbReference type="ARBA" id="ARBA00022598"/>
    </source>
</evidence>
<dbReference type="PRINTS" id="PR00985">
    <property type="entry name" value="TRNASYNTHLEU"/>
</dbReference>
<dbReference type="Gene3D" id="2.20.28.290">
    <property type="match status" value="1"/>
</dbReference>
<keyword evidence="4 12" id="KW-0436">Ligase</keyword>
<accession>A0A9W8B313</accession>
<comment type="subcellular location">
    <subcellularLocation>
        <location evidence="1">Cytoplasm</location>
    </subcellularLocation>
</comment>
<proteinExistence type="inferred from homology"/>
<evidence type="ECO:0000256" key="6">
    <source>
        <dbReference type="ARBA" id="ARBA00022840"/>
    </source>
</evidence>
<comment type="similarity">
    <text evidence="2">Belongs to the class-I aminoacyl-tRNA synthetase family.</text>
</comment>
<evidence type="ECO:0000256" key="3">
    <source>
        <dbReference type="ARBA" id="ARBA00013164"/>
    </source>
</evidence>
<dbReference type="Gene3D" id="3.10.20.590">
    <property type="match status" value="1"/>
</dbReference>
<dbReference type="Proteomes" id="UP001151582">
    <property type="component" value="Unassembled WGS sequence"/>
</dbReference>
<evidence type="ECO:0000256" key="1">
    <source>
        <dbReference type="ARBA" id="ARBA00004496"/>
    </source>
</evidence>
<dbReference type="PANTHER" id="PTHR43740">
    <property type="entry name" value="LEUCYL-TRNA SYNTHETASE"/>
    <property type="match status" value="1"/>
</dbReference>
<keyword evidence="7" id="KW-0648">Protein biosynthesis</keyword>
<gene>
    <name evidence="12" type="primary">NAM2_1</name>
    <name evidence="12" type="ORF">H4R34_005380</name>
</gene>
<evidence type="ECO:0000259" key="10">
    <source>
        <dbReference type="Pfam" id="PF00133"/>
    </source>
</evidence>
<dbReference type="PANTHER" id="PTHR43740:SF2">
    <property type="entry name" value="LEUCINE--TRNA LIGASE, MITOCHONDRIAL"/>
    <property type="match status" value="1"/>
</dbReference>
<feature type="domain" description="Aminoacyl-tRNA synthetase class Ia" evidence="10">
    <location>
        <begin position="138"/>
        <end position="173"/>
    </location>
</feature>
<keyword evidence="5" id="KW-0547">Nucleotide-binding</keyword>
<dbReference type="AlphaFoldDB" id="A0A9W8B313"/>
<dbReference type="Gene3D" id="1.10.730.10">
    <property type="entry name" value="Isoleucyl-tRNA Synthetase, Domain 1"/>
    <property type="match status" value="1"/>
</dbReference>
<dbReference type="SUPFAM" id="SSF47323">
    <property type="entry name" value="Anticodon-binding domain of a subclass of class I aminoacyl-tRNA synthetases"/>
    <property type="match status" value="1"/>
</dbReference>
<dbReference type="GO" id="GO:0032543">
    <property type="term" value="P:mitochondrial translation"/>
    <property type="evidence" value="ECO:0007669"/>
    <property type="project" value="TreeGrafter"/>
</dbReference>
<dbReference type="OrthoDB" id="15954at2759"/>
<dbReference type="InterPro" id="IPR009080">
    <property type="entry name" value="tRNAsynth_Ia_anticodon-bd"/>
</dbReference>
<dbReference type="InterPro" id="IPR013155">
    <property type="entry name" value="M/V/L/I-tRNA-synth_anticd-bd"/>
</dbReference>
<dbReference type="GO" id="GO:0005524">
    <property type="term" value="F:ATP binding"/>
    <property type="evidence" value="ECO:0007669"/>
    <property type="project" value="UniProtKB-KW"/>
</dbReference>
<dbReference type="EMBL" id="JANBQB010001032">
    <property type="protein sequence ID" value="KAJ1972529.1"/>
    <property type="molecule type" value="Genomic_DNA"/>
</dbReference>
<evidence type="ECO:0000256" key="2">
    <source>
        <dbReference type="ARBA" id="ARBA00005594"/>
    </source>
</evidence>
<dbReference type="GO" id="GO:0005739">
    <property type="term" value="C:mitochondrion"/>
    <property type="evidence" value="ECO:0007669"/>
    <property type="project" value="TreeGrafter"/>
</dbReference>
<dbReference type="Pfam" id="PF00133">
    <property type="entry name" value="tRNA-synt_1"/>
    <property type="match status" value="1"/>
</dbReference>
<dbReference type="GO" id="GO:0004823">
    <property type="term" value="F:leucine-tRNA ligase activity"/>
    <property type="evidence" value="ECO:0007669"/>
    <property type="project" value="UniProtKB-EC"/>
</dbReference>
<evidence type="ECO:0000256" key="8">
    <source>
        <dbReference type="ARBA" id="ARBA00023146"/>
    </source>
</evidence>
<dbReference type="FunFam" id="1.10.730.10:FF:000002">
    <property type="entry name" value="Leucine--tRNA ligase"/>
    <property type="match status" value="1"/>
</dbReference>
<reference evidence="12" key="1">
    <citation type="submission" date="2022-07" db="EMBL/GenBank/DDBJ databases">
        <title>Phylogenomic reconstructions and comparative analyses of Kickxellomycotina fungi.</title>
        <authorList>
            <person name="Reynolds N.K."/>
            <person name="Stajich J.E."/>
            <person name="Barry K."/>
            <person name="Grigoriev I.V."/>
            <person name="Crous P."/>
            <person name="Smith M.E."/>
        </authorList>
    </citation>
    <scope>NUCLEOTIDE SEQUENCE</scope>
    <source>
        <strain evidence="12">RSA 567</strain>
    </source>
</reference>
<dbReference type="EC" id="6.1.1.4" evidence="3"/>
<keyword evidence="6" id="KW-0067">ATP-binding</keyword>
<dbReference type="InterPro" id="IPR014729">
    <property type="entry name" value="Rossmann-like_a/b/a_fold"/>
</dbReference>
<name>A0A9W8B313_9FUNG</name>
<feature type="domain" description="Methionyl/Valyl/Leucyl/Isoleucyl-tRNA synthetase anticodon-binding" evidence="11">
    <location>
        <begin position="233"/>
        <end position="371"/>
    </location>
</feature>
<sequence length="421" mass="47441">MDTFVDSSWYYLRFLDSRNAAEAFTPANVQRHMPVNLYIGGIEHAILHLLYARFISKFLWKEGHLAMPSQPHGPAQSPLDRQRGEPFTQLLTQGMVHGQTFKDPDTGQYLKPDEVDHSHSHLRPTVRRSGKPALINQEKMSKSKHNGVDPQNIVRQYGADCTRLYILYKAPPQDVLEWDDQSIIGMQRWLIRVGRLVTFVQDQLANSEPTNLSLVTDYQQLLSATSSQWSSSDRQIYHLTHQTTQQVTQDLTEHHAFNTAIASLIKLTNALIQHVQQWSAPSPPPSVFVLVVAHALAQLLRLLAPMAPCTAEELWSRLLISPLVNTVYDPDTSVFSQPWPKIDPQALQDPTAVCVVQINGKTRFKTTIATELLGDEAQLISLLQADPSYTKWTVDRTSGQPMTMLKTIVVQGGKLVNFIVK</sequence>
<evidence type="ECO:0000259" key="11">
    <source>
        <dbReference type="Pfam" id="PF08264"/>
    </source>
</evidence>
<dbReference type="Pfam" id="PF08264">
    <property type="entry name" value="Anticodon_1"/>
    <property type="match status" value="1"/>
</dbReference>
<protein>
    <recommendedName>
        <fullName evidence="3">leucine--tRNA ligase</fullName>
        <ecNumber evidence="3">6.1.1.4</ecNumber>
    </recommendedName>
</protein>
<keyword evidence="8" id="KW-0030">Aminoacyl-tRNA synthetase</keyword>
<dbReference type="SUPFAM" id="SSF52374">
    <property type="entry name" value="Nucleotidylyl transferase"/>
    <property type="match status" value="1"/>
</dbReference>
<organism evidence="12 13">
    <name type="scientific">Dimargaris verticillata</name>
    <dbReference type="NCBI Taxonomy" id="2761393"/>
    <lineage>
        <taxon>Eukaryota</taxon>
        <taxon>Fungi</taxon>
        <taxon>Fungi incertae sedis</taxon>
        <taxon>Zoopagomycota</taxon>
        <taxon>Kickxellomycotina</taxon>
        <taxon>Dimargaritomycetes</taxon>
        <taxon>Dimargaritales</taxon>
        <taxon>Dimargaritaceae</taxon>
        <taxon>Dimargaris</taxon>
    </lineage>
</organism>
<evidence type="ECO:0000256" key="7">
    <source>
        <dbReference type="ARBA" id="ARBA00022917"/>
    </source>
</evidence>